<reference evidence="2 3" key="1">
    <citation type="submission" date="2021-01" db="EMBL/GenBank/DDBJ databases">
        <title>Whole genome shotgun sequence of Microbispora corallina NBRC 16416.</title>
        <authorList>
            <person name="Komaki H."/>
            <person name="Tamura T."/>
        </authorList>
    </citation>
    <scope>NUCLEOTIDE SEQUENCE [LARGE SCALE GENOMIC DNA]</scope>
    <source>
        <strain evidence="2 3">NBRC 16416</strain>
    </source>
</reference>
<evidence type="ECO:0000313" key="3">
    <source>
        <dbReference type="Proteomes" id="UP000603904"/>
    </source>
</evidence>
<proteinExistence type="predicted"/>
<sequence>MTEKDMKALVERMYAAAMAGDVDAVDEIFAPGFYSHPMRTTGVEAVKNAWREILARYPELRVEADQIVAEGDTVAVRASVYPRPGADGEPAALMEMMRVEDGRIAELWAASNVSLR</sequence>
<dbReference type="Proteomes" id="UP000603904">
    <property type="component" value="Unassembled WGS sequence"/>
</dbReference>
<evidence type="ECO:0000259" key="1">
    <source>
        <dbReference type="Pfam" id="PF12680"/>
    </source>
</evidence>
<keyword evidence="3" id="KW-1185">Reference proteome</keyword>
<name>A0ABQ4FWA5_9ACTN</name>
<dbReference type="InterPro" id="IPR037401">
    <property type="entry name" value="SnoaL-like"/>
</dbReference>
<dbReference type="EMBL" id="BOOC01000006">
    <property type="protein sequence ID" value="GIH39074.1"/>
    <property type="molecule type" value="Genomic_DNA"/>
</dbReference>
<dbReference type="Pfam" id="PF12680">
    <property type="entry name" value="SnoaL_2"/>
    <property type="match status" value="1"/>
</dbReference>
<dbReference type="InterPro" id="IPR032710">
    <property type="entry name" value="NTF2-like_dom_sf"/>
</dbReference>
<gene>
    <name evidence="2" type="ORF">Mco01_20740</name>
</gene>
<protein>
    <recommendedName>
        <fullName evidence="1">SnoaL-like domain-containing protein</fullName>
    </recommendedName>
</protein>
<comment type="caution">
    <text evidence="2">The sequence shown here is derived from an EMBL/GenBank/DDBJ whole genome shotgun (WGS) entry which is preliminary data.</text>
</comment>
<dbReference type="RefSeq" id="WP_204056650.1">
    <property type="nucleotide sequence ID" value="NZ_BAAAGP010000016.1"/>
</dbReference>
<feature type="domain" description="SnoaL-like" evidence="1">
    <location>
        <begin position="10"/>
        <end position="106"/>
    </location>
</feature>
<accession>A0ABQ4FWA5</accession>
<organism evidence="2 3">
    <name type="scientific">Microbispora corallina</name>
    <dbReference type="NCBI Taxonomy" id="83302"/>
    <lineage>
        <taxon>Bacteria</taxon>
        <taxon>Bacillati</taxon>
        <taxon>Actinomycetota</taxon>
        <taxon>Actinomycetes</taxon>
        <taxon>Streptosporangiales</taxon>
        <taxon>Streptosporangiaceae</taxon>
        <taxon>Microbispora</taxon>
    </lineage>
</organism>
<dbReference type="Gene3D" id="3.10.450.50">
    <property type="match status" value="1"/>
</dbReference>
<dbReference type="SUPFAM" id="SSF54427">
    <property type="entry name" value="NTF2-like"/>
    <property type="match status" value="1"/>
</dbReference>
<evidence type="ECO:0000313" key="2">
    <source>
        <dbReference type="EMBL" id="GIH39074.1"/>
    </source>
</evidence>